<evidence type="ECO:0000259" key="2">
    <source>
        <dbReference type="PROSITE" id="PS50112"/>
    </source>
</evidence>
<dbReference type="PROSITE" id="PS50887">
    <property type="entry name" value="GGDEF"/>
    <property type="match status" value="1"/>
</dbReference>
<dbReference type="PANTHER" id="PTHR44757">
    <property type="entry name" value="DIGUANYLATE CYCLASE DGCP"/>
    <property type="match status" value="1"/>
</dbReference>
<dbReference type="InterPro" id="IPR035919">
    <property type="entry name" value="EAL_sf"/>
</dbReference>
<evidence type="ECO:0000259" key="5">
    <source>
        <dbReference type="PROSITE" id="PS50887"/>
    </source>
</evidence>
<dbReference type="Proteomes" id="UP000241829">
    <property type="component" value="Chromosome"/>
</dbReference>
<accession>A0A2P1NGV3</accession>
<dbReference type="InterPro" id="IPR001610">
    <property type="entry name" value="PAC"/>
</dbReference>
<dbReference type="Pfam" id="PF00563">
    <property type="entry name" value="EAL"/>
    <property type="match status" value="1"/>
</dbReference>
<reference evidence="7" key="1">
    <citation type="submission" date="2018-03" db="EMBL/GenBank/DDBJ databases">
        <title>Genome sequencing of Melaminivora sp. strain SC2-7.</title>
        <authorList>
            <person name="Kim S.-J."/>
            <person name="Heo J."/>
            <person name="Ahn J.-H."/>
            <person name="Kwon S.-W."/>
        </authorList>
    </citation>
    <scope>NUCLEOTIDE SEQUENCE [LARGE SCALE GENOMIC DNA]</scope>
    <source>
        <strain evidence="7">SC2-7</strain>
    </source>
</reference>
<dbReference type="CDD" id="cd00130">
    <property type="entry name" value="PAS"/>
    <property type="match status" value="3"/>
</dbReference>
<dbReference type="Gene3D" id="3.30.70.270">
    <property type="match status" value="1"/>
</dbReference>
<dbReference type="InterPro" id="IPR000014">
    <property type="entry name" value="PAS"/>
</dbReference>
<dbReference type="OrthoDB" id="9813903at2"/>
<dbReference type="InterPro" id="IPR029787">
    <property type="entry name" value="Nucleotide_cyclase"/>
</dbReference>
<proteinExistence type="predicted"/>
<dbReference type="Pfam" id="PF08447">
    <property type="entry name" value="PAS_3"/>
    <property type="match status" value="1"/>
</dbReference>
<dbReference type="InterPro" id="IPR052155">
    <property type="entry name" value="Biofilm_reg_signaling"/>
</dbReference>
<keyword evidence="1" id="KW-1133">Transmembrane helix</keyword>
<evidence type="ECO:0000259" key="4">
    <source>
        <dbReference type="PROSITE" id="PS50883"/>
    </source>
</evidence>
<feature type="domain" description="GGDEF" evidence="5">
    <location>
        <begin position="483"/>
        <end position="617"/>
    </location>
</feature>
<dbReference type="PROSITE" id="PS50883">
    <property type="entry name" value="EAL"/>
    <property type="match status" value="1"/>
</dbReference>
<dbReference type="InterPro" id="IPR035965">
    <property type="entry name" value="PAS-like_dom_sf"/>
</dbReference>
<dbReference type="AlphaFoldDB" id="A0A2P1NGV3"/>
<keyword evidence="1" id="KW-0472">Membrane</keyword>
<evidence type="ECO:0000256" key="1">
    <source>
        <dbReference type="SAM" id="Phobius"/>
    </source>
</evidence>
<feature type="domain" description="EAL" evidence="4">
    <location>
        <begin position="626"/>
        <end position="880"/>
    </location>
</feature>
<dbReference type="InterPro" id="IPR000160">
    <property type="entry name" value="GGDEF_dom"/>
</dbReference>
<dbReference type="CDD" id="cd01949">
    <property type="entry name" value="GGDEF"/>
    <property type="match status" value="1"/>
</dbReference>
<dbReference type="NCBIfam" id="TIGR00254">
    <property type="entry name" value="GGDEF"/>
    <property type="match status" value="1"/>
</dbReference>
<feature type="transmembrane region" description="Helical" evidence="1">
    <location>
        <begin position="45"/>
        <end position="62"/>
    </location>
</feature>
<dbReference type="InterPro" id="IPR000700">
    <property type="entry name" value="PAS-assoc_C"/>
</dbReference>
<dbReference type="SUPFAM" id="SSF55785">
    <property type="entry name" value="PYP-like sensor domain (PAS domain)"/>
    <property type="match status" value="3"/>
</dbReference>
<evidence type="ECO:0000313" key="7">
    <source>
        <dbReference type="Proteomes" id="UP000241829"/>
    </source>
</evidence>
<feature type="domain" description="PAC" evidence="3">
    <location>
        <begin position="277"/>
        <end position="329"/>
    </location>
</feature>
<dbReference type="NCBIfam" id="TIGR00229">
    <property type="entry name" value="sensory_box"/>
    <property type="match status" value="1"/>
</dbReference>
<dbReference type="InterPro" id="IPR043128">
    <property type="entry name" value="Rev_trsase/Diguanyl_cyclase"/>
</dbReference>
<evidence type="ECO:0000259" key="3">
    <source>
        <dbReference type="PROSITE" id="PS50113"/>
    </source>
</evidence>
<protein>
    <submittedName>
        <fullName evidence="6">GGDEF domain-containing protein</fullName>
    </submittedName>
</protein>
<dbReference type="SMART" id="SM00086">
    <property type="entry name" value="PAC"/>
    <property type="match status" value="3"/>
</dbReference>
<dbReference type="EMBL" id="CP027792">
    <property type="protein sequence ID" value="AVP56262.1"/>
    <property type="molecule type" value="Genomic_DNA"/>
</dbReference>
<dbReference type="FunFam" id="3.20.20.450:FF:000001">
    <property type="entry name" value="Cyclic di-GMP phosphodiesterase yahA"/>
    <property type="match status" value="1"/>
</dbReference>
<dbReference type="KEGG" id="melm:C7H73_00340"/>
<dbReference type="Pfam" id="PF13426">
    <property type="entry name" value="PAS_9"/>
    <property type="match status" value="2"/>
</dbReference>
<feature type="domain" description="PAS" evidence="2">
    <location>
        <begin position="326"/>
        <end position="370"/>
    </location>
</feature>
<name>A0A2P1NGV3_9BURK</name>
<dbReference type="SMART" id="SM00052">
    <property type="entry name" value="EAL"/>
    <property type="match status" value="1"/>
</dbReference>
<feature type="domain" description="PAS" evidence="2">
    <location>
        <begin position="203"/>
        <end position="274"/>
    </location>
</feature>
<dbReference type="RefSeq" id="WP_106844825.1">
    <property type="nucleotide sequence ID" value="NZ_CP027792.1"/>
</dbReference>
<dbReference type="Gene3D" id="3.30.450.20">
    <property type="entry name" value="PAS domain"/>
    <property type="match status" value="3"/>
</dbReference>
<dbReference type="Gene3D" id="3.20.20.450">
    <property type="entry name" value="EAL domain"/>
    <property type="match status" value="1"/>
</dbReference>
<dbReference type="PANTHER" id="PTHR44757:SF2">
    <property type="entry name" value="BIOFILM ARCHITECTURE MAINTENANCE PROTEIN MBAA"/>
    <property type="match status" value="1"/>
</dbReference>
<keyword evidence="1" id="KW-0812">Transmembrane</keyword>
<sequence length="880" mass="96766">MDTEVRASRITPLWGLILYLALGAGWVVAGDWLLGQARLPHWHALKGWLFVLVSGLLAWWLMARVRRAERHRGAMARQLAQIARDAPAGMARVDPFTLRTLWANERLCDWLGLPLAQVCQHRFCDLVVPLEAGQPTPPLEDLLAGRIAHYQVERQCLRPGAPPLPVLCNVRLVPGADGAAAQLLCVMQDMGDMVAARRALSRSQDVLGLALQGSGSGLWDWDLRERRSIYSPGLLRLLRHEGPEPPGGTVLLARLHPDDRERVHRAVEHAIASGQVFDETARLRRFDDSWCWFHARGRRHLDARGEPERFSGILTDLTARRAAEERQRLASAVVDNTVEGVVVTDAQTRILSVNAAFTRILGYCEDELRGLTPRVFKSGRHDRAFYEAMWDSMARQGYWRGEIWNRRKSGEVLPERMSLSAVRDAQGQLTHYVCIFTDISEEKARQAQLEFLAQRDALTGLSNRLHFGQQLQQAVAEARASGEQLAVLLLNLDRFKDVNGSWGHAVGDQVLQHIAQQVRSALRPGDLIGRLAGDEIAVVARQLRHGDGAAAVARSLIAAVGQPWHSPQGIAVVVGVSVGISMFPAHGASAQLLLQGAHAAVYGAKARGRGAYAFYSEEMTQRARERLEIEARLRVAMEQGQLLLHYQPQVEVASGRIVGAEALVRWLDPEEGLISPARFIPVAESSGLIGVLGQWVMHEACRQARQWQDEGLPALRVAVNVSPRQFHLTDVASCAAQALAGSGLAARCLELELTESALAERPEEARQTLLRLQALGVHIAVDDFGTGYSSLAHLKRFPIDVLKIDQGFIRDVPGSGDDLAISAAIIAMGHSLGLQVVAEGVETAEQLAFLQGRGCDLYQGYLCSRPLPAEEFAQLLRAQA</sequence>
<dbReference type="PROSITE" id="PS50112">
    <property type="entry name" value="PAS"/>
    <property type="match status" value="2"/>
</dbReference>
<feature type="domain" description="PAC" evidence="3">
    <location>
        <begin position="399"/>
        <end position="451"/>
    </location>
</feature>
<dbReference type="SMART" id="SM00091">
    <property type="entry name" value="PAS"/>
    <property type="match status" value="3"/>
</dbReference>
<gene>
    <name evidence="6" type="ORF">C7H73_00340</name>
</gene>
<dbReference type="InterPro" id="IPR013655">
    <property type="entry name" value="PAS_fold_3"/>
</dbReference>
<dbReference type="InterPro" id="IPR001633">
    <property type="entry name" value="EAL_dom"/>
</dbReference>
<evidence type="ECO:0000313" key="6">
    <source>
        <dbReference type="EMBL" id="AVP56262.1"/>
    </source>
</evidence>
<dbReference type="SUPFAM" id="SSF141868">
    <property type="entry name" value="EAL domain-like"/>
    <property type="match status" value="1"/>
</dbReference>
<dbReference type="CDD" id="cd01948">
    <property type="entry name" value="EAL"/>
    <property type="match status" value="1"/>
</dbReference>
<feature type="transmembrane region" description="Helical" evidence="1">
    <location>
        <begin position="12"/>
        <end position="33"/>
    </location>
</feature>
<dbReference type="SMART" id="SM00267">
    <property type="entry name" value="GGDEF"/>
    <property type="match status" value="1"/>
</dbReference>
<dbReference type="SUPFAM" id="SSF55073">
    <property type="entry name" value="Nucleotide cyclase"/>
    <property type="match status" value="1"/>
</dbReference>
<dbReference type="Pfam" id="PF00990">
    <property type="entry name" value="GGDEF"/>
    <property type="match status" value="1"/>
</dbReference>
<keyword evidence="7" id="KW-1185">Reference proteome</keyword>
<organism evidence="6 7">
    <name type="scientific">Pulveribacter suum</name>
    <dbReference type="NCBI Taxonomy" id="2116657"/>
    <lineage>
        <taxon>Bacteria</taxon>
        <taxon>Pseudomonadati</taxon>
        <taxon>Pseudomonadota</taxon>
        <taxon>Betaproteobacteria</taxon>
        <taxon>Burkholderiales</taxon>
        <taxon>Comamonadaceae</taxon>
        <taxon>Pulveribacter</taxon>
    </lineage>
</organism>
<dbReference type="PROSITE" id="PS50113">
    <property type="entry name" value="PAC"/>
    <property type="match status" value="2"/>
</dbReference>